<dbReference type="AlphaFoldDB" id="A0A399SUI2"/>
<evidence type="ECO:0000313" key="7">
    <source>
        <dbReference type="EMBL" id="RIJ45625.1"/>
    </source>
</evidence>
<comment type="similarity">
    <text evidence="2 5">Belongs to the carotenoid/retinoid oxidoreductase family.</text>
</comment>
<evidence type="ECO:0000256" key="1">
    <source>
        <dbReference type="ARBA" id="ARBA00004829"/>
    </source>
</evidence>
<gene>
    <name evidence="7" type="primary">crtI</name>
    <name evidence="7" type="ORF">D1614_22305</name>
</gene>
<organism evidence="7 8">
    <name type="scientific">Maribellus luteus</name>
    <dbReference type="NCBI Taxonomy" id="2305463"/>
    <lineage>
        <taxon>Bacteria</taxon>
        <taxon>Pseudomonadati</taxon>
        <taxon>Bacteroidota</taxon>
        <taxon>Bacteroidia</taxon>
        <taxon>Marinilabiliales</taxon>
        <taxon>Prolixibacteraceae</taxon>
        <taxon>Maribellus</taxon>
    </lineage>
</organism>
<dbReference type="NCBIfam" id="TIGR02734">
    <property type="entry name" value="crtI_fam"/>
    <property type="match status" value="1"/>
</dbReference>
<dbReference type="InterPro" id="IPR036188">
    <property type="entry name" value="FAD/NAD-bd_sf"/>
</dbReference>
<dbReference type="RefSeq" id="WP_119440220.1">
    <property type="nucleotide sequence ID" value="NZ_QWGR01000022.1"/>
</dbReference>
<evidence type="ECO:0000256" key="3">
    <source>
        <dbReference type="ARBA" id="ARBA00022746"/>
    </source>
</evidence>
<dbReference type="GO" id="GO:0016491">
    <property type="term" value="F:oxidoreductase activity"/>
    <property type="evidence" value="ECO:0007669"/>
    <property type="project" value="UniProtKB-KW"/>
</dbReference>
<dbReference type="EMBL" id="QWGR01000022">
    <property type="protein sequence ID" value="RIJ45625.1"/>
    <property type="molecule type" value="Genomic_DNA"/>
</dbReference>
<dbReference type="OrthoDB" id="9774675at2"/>
<dbReference type="PANTHER" id="PTHR43734">
    <property type="entry name" value="PHYTOENE DESATURASE"/>
    <property type="match status" value="1"/>
</dbReference>
<comment type="caution">
    <text evidence="7">The sequence shown here is derived from an EMBL/GenBank/DDBJ whole genome shotgun (WGS) entry which is preliminary data.</text>
</comment>
<dbReference type="InterPro" id="IPR014105">
    <property type="entry name" value="Carotenoid/retinoid_OxRdtase"/>
</dbReference>
<sequence>MSKKILVVGAGIGGLATALRLAKKGYEVEMLEKNEQAGGRLNQIKKDGFTFDTGPSFFSMSYEFEEFARDCQIKLPFEYFELDPLYSVNFSDNPKTFHLYKDIDKLAEQFADIEPDFKEKFIQYQAKAGALFHDTVDLVIKQNFDSLFHYITTLMRVNPVHIPVLLRSFYDHVKKYFSSKEAIQIISLVAFFLGRTPFDTMAIYSLLSYTEFKHDGYFNVKGGMYQIVEGIVNELKKEKVTIHYNTEIKSFEEEKGKLKALVDQHGKRWTSDVFLINSDAAWFRGNVFRRKQYSDEKLDKMNWTMGYLTFYVGIKRKLPMVDHHNYYLGSNYEAYSNNIMQNPDTLQKPYYYVNVLSKNNPDCAPEGCESLFFVCPVPNLYFKQNWDDKEEIVNSIIADFSERIGVEVQKEIVTQTIYTPIEWRDRFNLHRGSGLGLSHNMNQIGHMRPRNFDEKYKNVFYVGASTVPGAGIPMAIISSKLAFERINKHFGQ</sequence>
<keyword evidence="3 5" id="KW-0125">Carotenoid biosynthesis</keyword>
<keyword evidence="8" id="KW-1185">Reference proteome</keyword>
<evidence type="ECO:0000313" key="8">
    <source>
        <dbReference type="Proteomes" id="UP000265926"/>
    </source>
</evidence>
<dbReference type="GO" id="GO:0016117">
    <property type="term" value="P:carotenoid biosynthetic process"/>
    <property type="evidence" value="ECO:0007669"/>
    <property type="project" value="UniProtKB-KW"/>
</dbReference>
<dbReference type="Pfam" id="PF01593">
    <property type="entry name" value="Amino_oxidase"/>
    <property type="match status" value="1"/>
</dbReference>
<dbReference type="SUPFAM" id="SSF51905">
    <property type="entry name" value="FAD/NAD(P)-binding domain"/>
    <property type="match status" value="1"/>
</dbReference>
<evidence type="ECO:0000256" key="5">
    <source>
        <dbReference type="RuleBase" id="RU362075"/>
    </source>
</evidence>
<dbReference type="InterPro" id="IPR002937">
    <property type="entry name" value="Amino_oxidase"/>
</dbReference>
<comment type="pathway">
    <text evidence="1 5">Carotenoid biosynthesis.</text>
</comment>
<reference evidence="7 8" key="1">
    <citation type="submission" date="2018-08" db="EMBL/GenBank/DDBJ databases">
        <title>Pallidiluteibacterium maritimus gen. nov., sp. nov., isolated from coastal sediment.</title>
        <authorList>
            <person name="Zhou L.Y."/>
        </authorList>
    </citation>
    <scope>NUCLEOTIDE SEQUENCE [LARGE SCALE GENOMIC DNA]</scope>
    <source>
        <strain evidence="7 8">XSD2</strain>
    </source>
</reference>
<name>A0A399SUI2_9BACT</name>
<feature type="domain" description="Amine oxidase" evidence="6">
    <location>
        <begin position="12"/>
        <end position="485"/>
    </location>
</feature>
<dbReference type="PANTHER" id="PTHR43734:SF1">
    <property type="entry name" value="PHYTOENE DESATURASE"/>
    <property type="match status" value="1"/>
</dbReference>
<dbReference type="Proteomes" id="UP000265926">
    <property type="component" value="Unassembled WGS sequence"/>
</dbReference>
<evidence type="ECO:0000259" key="6">
    <source>
        <dbReference type="Pfam" id="PF01593"/>
    </source>
</evidence>
<evidence type="ECO:0000256" key="4">
    <source>
        <dbReference type="ARBA" id="ARBA00023002"/>
    </source>
</evidence>
<proteinExistence type="inferred from homology"/>
<protein>
    <submittedName>
        <fullName evidence="7">Phytoene desaturase</fullName>
    </submittedName>
</protein>
<dbReference type="Gene3D" id="3.50.50.60">
    <property type="entry name" value="FAD/NAD(P)-binding domain"/>
    <property type="match status" value="2"/>
</dbReference>
<accession>A0A399SUI2</accession>
<keyword evidence="4 5" id="KW-0560">Oxidoreductase</keyword>
<evidence type="ECO:0000256" key="2">
    <source>
        <dbReference type="ARBA" id="ARBA00006046"/>
    </source>
</evidence>